<dbReference type="Proteomes" id="UP000199054">
    <property type="component" value="Unassembled WGS sequence"/>
</dbReference>
<evidence type="ECO:0000256" key="1">
    <source>
        <dbReference type="SAM" id="MobiDB-lite"/>
    </source>
</evidence>
<protein>
    <submittedName>
        <fullName evidence="2">Uncharacterized protein</fullName>
    </submittedName>
</protein>
<name>A0A1H8K3I5_9RHOB</name>
<proteinExistence type="predicted"/>
<evidence type="ECO:0000313" key="3">
    <source>
        <dbReference type="Proteomes" id="UP000199054"/>
    </source>
</evidence>
<organism evidence="2 3">
    <name type="scientific">Paracoccus alcaliphilus</name>
    <dbReference type="NCBI Taxonomy" id="34002"/>
    <lineage>
        <taxon>Bacteria</taxon>
        <taxon>Pseudomonadati</taxon>
        <taxon>Pseudomonadota</taxon>
        <taxon>Alphaproteobacteria</taxon>
        <taxon>Rhodobacterales</taxon>
        <taxon>Paracoccaceae</taxon>
        <taxon>Paracoccus</taxon>
    </lineage>
</organism>
<sequence length="93" mass="10766">MTQTRMSFNPTVKTMQFRAWAYCQTHGTNFTIEDLAETLNVQPTRLRRALRDERWSKHLRSSVLEPHSVRTQFDQSQVAASDIDPRRASVGAM</sequence>
<reference evidence="2 3" key="1">
    <citation type="submission" date="2016-10" db="EMBL/GenBank/DDBJ databases">
        <authorList>
            <person name="de Groot N.N."/>
        </authorList>
    </citation>
    <scope>NUCLEOTIDE SEQUENCE [LARGE SCALE GENOMIC DNA]</scope>
    <source>
        <strain evidence="2 3">DSM 8512</strain>
    </source>
</reference>
<gene>
    <name evidence="2" type="ORF">SAMN04489859_102036</name>
</gene>
<dbReference type="OrthoDB" id="7873485at2"/>
<accession>A0A1H8K3I5</accession>
<dbReference type="EMBL" id="FODE01000020">
    <property type="protein sequence ID" value="SEN87522.1"/>
    <property type="molecule type" value="Genomic_DNA"/>
</dbReference>
<evidence type="ECO:0000313" key="2">
    <source>
        <dbReference type="EMBL" id="SEN87522.1"/>
    </source>
</evidence>
<dbReference type="RefSeq" id="WP_139208182.1">
    <property type="nucleotide sequence ID" value="NZ_CP067124.1"/>
</dbReference>
<dbReference type="STRING" id="34002.SAMN04489859_102036"/>
<keyword evidence="3" id="KW-1185">Reference proteome</keyword>
<dbReference type="AlphaFoldDB" id="A0A1H8K3I5"/>
<feature type="region of interest" description="Disordered" evidence="1">
    <location>
        <begin position="74"/>
        <end position="93"/>
    </location>
</feature>